<dbReference type="Proteomes" id="UP000054538">
    <property type="component" value="Unassembled WGS sequence"/>
</dbReference>
<evidence type="ECO:0000313" key="2">
    <source>
        <dbReference type="EMBL" id="KIK93322.1"/>
    </source>
</evidence>
<name>A0A0D0D8L6_9AGAM</name>
<protein>
    <submittedName>
        <fullName evidence="2">Uncharacterized protein</fullName>
    </submittedName>
</protein>
<gene>
    <name evidence="2" type="ORF">PAXRUDRAFT_145336</name>
</gene>
<dbReference type="InParanoid" id="A0A0D0D8L6"/>
<dbReference type="GO" id="GO:0003677">
    <property type="term" value="F:DNA binding"/>
    <property type="evidence" value="ECO:0007669"/>
    <property type="project" value="UniProtKB-KW"/>
</dbReference>
<dbReference type="InterPro" id="IPR010998">
    <property type="entry name" value="Integrase_recombinase_N"/>
</dbReference>
<accession>A0A0D0D8L6</accession>
<feature type="non-terminal residue" evidence="2">
    <location>
        <position position="1"/>
    </location>
</feature>
<sequence>PACTARDHLQRWLPAPPLTHNHQSSSATLQKSNTTRIKDVMAHAWAESTRESYSSGLLVFHVFCDAKSIPDSDYALASTQLIALFISSLAGQYSGSTVANYLQGVHMWHIMHCLIWSHTMTLRSRPYSKLQ</sequence>
<reference evidence="2 3" key="1">
    <citation type="submission" date="2014-04" db="EMBL/GenBank/DDBJ databases">
        <authorList>
            <consortium name="DOE Joint Genome Institute"/>
            <person name="Kuo A."/>
            <person name="Kohler A."/>
            <person name="Jargeat P."/>
            <person name="Nagy L.G."/>
            <person name="Floudas D."/>
            <person name="Copeland A."/>
            <person name="Barry K.W."/>
            <person name="Cichocki N."/>
            <person name="Veneault-Fourrey C."/>
            <person name="LaButti K."/>
            <person name="Lindquist E.A."/>
            <person name="Lipzen A."/>
            <person name="Lundell T."/>
            <person name="Morin E."/>
            <person name="Murat C."/>
            <person name="Sun H."/>
            <person name="Tunlid A."/>
            <person name="Henrissat B."/>
            <person name="Grigoriev I.V."/>
            <person name="Hibbett D.S."/>
            <person name="Martin F."/>
            <person name="Nordberg H.P."/>
            <person name="Cantor M.N."/>
            <person name="Hua S.X."/>
        </authorList>
    </citation>
    <scope>NUCLEOTIDE SEQUENCE [LARGE SCALE GENOMIC DNA]</scope>
    <source>
        <strain evidence="2 3">Ve08.2h10</strain>
    </source>
</reference>
<keyword evidence="1" id="KW-0238">DNA-binding</keyword>
<dbReference type="Gene3D" id="1.10.150.130">
    <property type="match status" value="1"/>
</dbReference>
<evidence type="ECO:0000256" key="1">
    <source>
        <dbReference type="ARBA" id="ARBA00023125"/>
    </source>
</evidence>
<organism evidence="2 3">
    <name type="scientific">Paxillus rubicundulus Ve08.2h10</name>
    <dbReference type="NCBI Taxonomy" id="930991"/>
    <lineage>
        <taxon>Eukaryota</taxon>
        <taxon>Fungi</taxon>
        <taxon>Dikarya</taxon>
        <taxon>Basidiomycota</taxon>
        <taxon>Agaricomycotina</taxon>
        <taxon>Agaricomycetes</taxon>
        <taxon>Agaricomycetidae</taxon>
        <taxon>Boletales</taxon>
        <taxon>Paxilineae</taxon>
        <taxon>Paxillaceae</taxon>
        <taxon>Paxillus</taxon>
    </lineage>
</organism>
<dbReference type="OrthoDB" id="3266428at2759"/>
<dbReference type="HOGENOM" id="CLU_003292_7_1_1"/>
<reference evidence="3" key="2">
    <citation type="submission" date="2015-01" db="EMBL/GenBank/DDBJ databases">
        <title>Evolutionary Origins and Diversification of the Mycorrhizal Mutualists.</title>
        <authorList>
            <consortium name="DOE Joint Genome Institute"/>
            <consortium name="Mycorrhizal Genomics Consortium"/>
            <person name="Kohler A."/>
            <person name="Kuo A."/>
            <person name="Nagy L.G."/>
            <person name="Floudas D."/>
            <person name="Copeland A."/>
            <person name="Barry K.W."/>
            <person name="Cichocki N."/>
            <person name="Veneault-Fourrey C."/>
            <person name="LaButti K."/>
            <person name="Lindquist E.A."/>
            <person name="Lipzen A."/>
            <person name="Lundell T."/>
            <person name="Morin E."/>
            <person name="Murat C."/>
            <person name="Riley R."/>
            <person name="Ohm R."/>
            <person name="Sun H."/>
            <person name="Tunlid A."/>
            <person name="Henrissat B."/>
            <person name="Grigoriev I.V."/>
            <person name="Hibbett D.S."/>
            <person name="Martin F."/>
        </authorList>
    </citation>
    <scope>NUCLEOTIDE SEQUENCE [LARGE SCALE GENOMIC DNA]</scope>
    <source>
        <strain evidence="3">Ve08.2h10</strain>
    </source>
</reference>
<dbReference type="SUPFAM" id="SSF47823">
    <property type="entry name" value="lambda integrase-like, N-terminal domain"/>
    <property type="match status" value="1"/>
</dbReference>
<dbReference type="EMBL" id="KN825195">
    <property type="protein sequence ID" value="KIK93322.1"/>
    <property type="molecule type" value="Genomic_DNA"/>
</dbReference>
<keyword evidence="3" id="KW-1185">Reference proteome</keyword>
<evidence type="ECO:0000313" key="3">
    <source>
        <dbReference type="Proteomes" id="UP000054538"/>
    </source>
</evidence>
<dbReference type="AlphaFoldDB" id="A0A0D0D8L6"/>
<proteinExistence type="predicted"/>
<dbReference type="STRING" id="930991.A0A0D0D8L6"/>